<keyword evidence="5 12" id="KW-1133">Transmembrane helix</keyword>
<keyword evidence="4 12" id="KW-0812">Transmembrane</keyword>
<evidence type="ECO:0000256" key="12">
    <source>
        <dbReference type="HAMAP-Rule" id="MF_00454"/>
    </source>
</evidence>
<sequence length="128" mass="13272">MMLSIIAIASGAGLGALLRWALGLRLNALIPSLPLGTLTANLLGGLLIGVALAWISRHPSLPPELRLFVITGFLGGLTTFSTFSAEVVTLLSKGELLWGLAAIGAHLLGSLTMTALGIWLVHLLLARA</sequence>
<keyword evidence="2 12" id="KW-1003">Cell membrane</keyword>
<feature type="transmembrane region" description="Helical" evidence="12">
    <location>
        <begin position="67"/>
        <end position="91"/>
    </location>
</feature>
<dbReference type="EMBL" id="FNOW01000026">
    <property type="protein sequence ID" value="SDY05085.1"/>
    <property type="molecule type" value="Genomic_DNA"/>
</dbReference>
<evidence type="ECO:0000256" key="9">
    <source>
        <dbReference type="ARBA" id="ARBA00023303"/>
    </source>
</evidence>
<evidence type="ECO:0000313" key="14">
    <source>
        <dbReference type="Proteomes" id="UP000198672"/>
    </source>
</evidence>
<keyword evidence="3" id="KW-0997">Cell inner membrane</keyword>
<dbReference type="HAMAP" id="MF_00454">
    <property type="entry name" value="FluC"/>
    <property type="match status" value="1"/>
</dbReference>
<evidence type="ECO:0000313" key="13">
    <source>
        <dbReference type="EMBL" id="SDY05085.1"/>
    </source>
</evidence>
<gene>
    <name evidence="12" type="primary">fluC</name>
    <name evidence="12" type="synonym">crcB</name>
    <name evidence="13" type="ORF">SAMN05421644_12621</name>
</gene>
<accession>A0A1H3GQ38</accession>
<evidence type="ECO:0000256" key="7">
    <source>
        <dbReference type="ARBA" id="ARBA00023065"/>
    </source>
</evidence>
<name>A0A1H3GQ38_ALLWA</name>
<dbReference type="GO" id="GO:0140114">
    <property type="term" value="P:cellular detoxification of fluoride"/>
    <property type="evidence" value="ECO:0007669"/>
    <property type="project" value="UniProtKB-UniRule"/>
</dbReference>
<comment type="similarity">
    <text evidence="10 12">Belongs to the fluoride channel Fluc/FEX (TC 1.A.43) family.</text>
</comment>
<dbReference type="PANTHER" id="PTHR28259">
    <property type="entry name" value="FLUORIDE EXPORT PROTEIN 1-RELATED"/>
    <property type="match status" value="1"/>
</dbReference>
<proteinExistence type="inferred from homology"/>
<protein>
    <recommendedName>
        <fullName evidence="12">Fluoride-specific ion channel FluC</fullName>
    </recommendedName>
</protein>
<evidence type="ECO:0000256" key="8">
    <source>
        <dbReference type="ARBA" id="ARBA00023136"/>
    </source>
</evidence>
<dbReference type="RefSeq" id="WP_218139710.1">
    <property type="nucleotide sequence ID" value="NZ_FNOW01000026.1"/>
</dbReference>
<feature type="binding site" evidence="12">
    <location>
        <position position="75"/>
    </location>
    <ligand>
        <name>Na(+)</name>
        <dbReference type="ChEBI" id="CHEBI:29101"/>
        <note>structural</note>
    </ligand>
</feature>
<feature type="binding site" evidence="12">
    <location>
        <position position="78"/>
    </location>
    <ligand>
        <name>Na(+)</name>
        <dbReference type="ChEBI" id="CHEBI:29101"/>
        <note>structural</note>
    </ligand>
</feature>
<dbReference type="NCBIfam" id="NF010792">
    <property type="entry name" value="PRK14196.1"/>
    <property type="match status" value="1"/>
</dbReference>
<dbReference type="Proteomes" id="UP000198672">
    <property type="component" value="Unassembled WGS sequence"/>
</dbReference>
<keyword evidence="9 12" id="KW-0407">Ion channel</keyword>
<evidence type="ECO:0000256" key="6">
    <source>
        <dbReference type="ARBA" id="ARBA00023053"/>
    </source>
</evidence>
<comment type="catalytic activity">
    <reaction evidence="11">
        <text>fluoride(in) = fluoride(out)</text>
        <dbReference type="Rhea" id="RHEA:76159"/>
        <dbReference type="ChEBI" id="CHEBI:17051"/>
    </reaction>
    <physiologicalReaction direction="left-to-right" evidence="11">
        <dbReference type="Rhea" id="RHEA:76160"/>
    </physiologicalReaction>
</comment>
<evidence type="ECO:0000256" key="3">
    <source>
        <dbReference type="ARBA" id="ARBA00022519"/>
    </source>
</evidence>
<comment type="activity regulation">
    <text evidence="12">Na(+) is not transported, but it plays an essential structural role and its presence is essential for fluoride channel function.</text>
</comment>
<reference evidence="14" key="1">
    <citation type="submission" date="2016-10" db="EMBL/GenBank/DDBJ databases">
        <authorList>
            <person name="Varghese N."/>
            <person name="Submissions S."/>
        </authorList>
    </citation>
    <scope>NUCLEOTIDE SEQUENCE [LARGE SCALE GENOMIC DNA]</scope>
    <source>
        <strain evidence="14">DSM 173</strain>
    </source>
</reference>
<evidence type="ECO:0000256" key="1">
    <source>
        <dbReference type="ARBA" id="ARBA00004651"/>
    </source>
</evidence>
<dbReference type="PANTHER" id="PTHR28259:SF1">
    <property type="entry name" value="FLUORIDE EXPORT PROTEIN 1-RELATED"/>
    <property type="match status" value="1"/>
</dbReference>
<feature type="transmembrane region" description="Helical" evidence="12">
    <location>
        <begin position="97"/>
        <end position="125"/>
    </location>
</feature>
<dbReference type="GO" id="GO:0046872">
    <property type="term" value="F:metal ion binding"/>
    <property type="evidence" value="ECO:0007669"/>
    <property type="project" value="UniProtKB-KW"/>
</dbReference>
<comment type="subcellular location">
    <subcellularLocation>
        <location evidence="1 12">Cell membrane</location>
        <topology evidence="1 12">Multi-pass membrane protein</topology>
    </subcellularLocation>
</comment>
<evidence type="ECO:0000256" key="5">
    <source>
        <dbReference type="ARBA" id="ARBA00022989"/>
    </source>
</evidence>
<keyword evidence="6 12" id="KW-0915">Sodium</keyword>
<evidence type="ECO:0000256" key="10">
    <source>
        <dbReference type="ARBA" id="ARBA00035120"/>
    </source>
</evidence>
<comment type="function">
    <text evidence="12">Fluoride-specific ion channel. Important for reducing fluoride concentration in the cell, thus reducing its toxicity.</text>
</comment>
<evidence type="ECO:0000256" key="2">
    <source>
        <dbReference type="ARBA" id="ARBA00022475"/>
    </source>
</evidence>
<dbReference type="GO" id="GO:0062054">
    <property type="term" value="F:fluoride channel activity"/>
    <property type="evidence" value="ECO:0007669"/>
    <property type="project" value="UniProtKB-UniRule"/>
</dbReference>
<dbReference type="Pfam" id="PF02537">
    <property type="entry name" value="CRCB"/>
    <property type="match status" value="1"/>
</dbReference>
<evidence type="ECO:0000256" key="4">
    <source>
        <dbReference type="ARBA" id="ARBA00022692"/>
    </source>
</evidence>
<organism evidence="13 14">
    <name type="scientific">Allochromatium warmingii</name>
    <name type="common">Chromatium warmingii</name>
    <dbReference type="NCBI Taxonomy" id="61595"/>
    <lineage>
        <taxon>Bacteria</taxon>
        <taxon>Pseudomonadati</taxon>
        <taxon>Pseudomonadota</taxon>
        <taxon>Gammaproteobacteria</taxon>
        <taxon>Chromatiales</taxon>
        <taxon>Chromatiaceae</taxon>
        <taxon>Allochromatium</taxon>
    </lineage>
</organism>
<keyword evidence="12" id="KW-0813">Transport</keyword>
<feature type="transmembrane region" description="Helical" evidence="12">
    <location>
        <begin position="33"/>
        <end position="55"/>
    </location>
</feature>
<keyword evidence="7 12" id="KW-0406">Ion transport</keyword>
<evidence type="ECO:0000256" key="11">
    <source>
        <dbReference type="ARBA" id="ARBA00035585"/>
    </source>
</evidence>
<dbReference type="GO" id="GO:0005886">
    <property type="term" value="C:plasma membrane"/>
    <property type="evidence" value="ECO:0007669"/>
    <property type="project" value="UniProtKB-SubCell"/>
</dbReference>
<dbReference type="NCBIfam" id="TIGR00494">
    <property type="entry name" value="crcB"/>
    <property type="match status" value="1"/>
</dbReference>
<keyword evidence="12" id="KW-0479">Metal-binding</keyword>
<keyword evidence="14" id="KW-1185">Reference proteome</keyword>
<dbReference type="STRING" id="61595.SAMN05421644_12621"/>
<dbReference type="AlphaFoldDB" id="A0A1H3GQ38"/>
<dbReference type="InterPro" id="IPR003691">
    <property type="entry name" value="FluC"/>
</dbReference>
<keyword evidence="8 12" id="KW-0472">Membrane</keyword>